<protein>
    <submittedName>
        <fullName evidence="2">5'-nucleotidase, C-terminal domain</fullName>
    </submittedName>
</protein>
<reference evidence="2 3" key="1">
    <citation type="submission" date="2016-11" db="EMBL/GenBank/DDBJ databases">
        <authorList>
            <person name="Jaros S."/>
            <person name="Januszkiewicz K."/>
            <person name="Wedrychowicz H."/>
        </authorList>
    </citation>
    <scope>NUCLEOTIDE SEQUENCE [LARGE SCALE GENOMIC DNA]</scope>
    <source>
        <strain evidence="2 3">DSM 21425</strain>
    </source>
</reference>
<evidence type="ECO:0000313" key="2">
    <source>
        <dbReference type="EMBL" id="SHI97398.1"/>
    </source>
</evidence>
<dbReference type="GO" id="GO:0009166">
    <property type="term" value="P:nucleotide catabolic process"/>
    <property type="evidence" value="ECO:0007669"/>
    <property type="project" value="InterPro"/>
</dbReference>
<dbReference type="STRING" id="579105.SAMN04488096_106157"/>
<dbReference type="PANTHER" id="PTHR11575">
    <property type="entry name" value="5'-NUCLEOTIDASE-RELATED"/>
    <property type="match status" value="1"/>
</dbReference>
<dbReference type="GO" id="GO:0016787">
    <property type="term" value="F:hydrolase activity"/>
    <property type="evidence" value="ECO:0007669"/>
    <property type="project" value="InterPro"/>
</dbReference>
<dbReference type="GO" id="GO:0030288">
    <property type="term" value="C:outer membrane-bounded periplasmic space"/>
    <property type="evidence" value="ECO:0007669"/>
    <property type="project" value="TreeGrafter"/>
</dbReference>
<dbReference type="EMBL" id="FQYY01000006">
    <property type="protein sequence ID" value="SHI97398.1"/>
    <property type="molecule type" value="Genomic_DNA"/>
</dbReference>
<dbReference type="Gene3D" id="3.90.780.10">
    <property type="entry name" value="5'-Nucleotidase, C-terminal domain"/>
    <property type="match status" value="1"/>
</dbReference>
<accession>A0A1M6FI34</accession>
<evidence type="ECO:0000259" key="1">
    <source>
        <dbReference type="Pfam" id="PF02872"/>
    </source>
</evidence>
<dbReference type="InterPro" id="IPR006179">
    <property type="entry name" value="5_nucleotidase/apyrase"/>
</dbReference>
<dbReference type="InterPro" id="IPR008334">
    <property type="entry name" value="5'-Nucleotdase_C"/>
</dbReference>
<dbReference type="PRINTS" id="PR01607">
    <property type="entry name" value="APYRASEFAMLY"/>
</dbReference>
<organism evidence="2 3">
    <name type="scientific">Mesonia phycicola</name>
    <dbReference type="NCBI Taxonomy" id="579105"/>
    <lineage>
        <taxon>Bacteria</taxon>
        <taxon>Pseudomonadati</taxon>
        <taxon>Bacteroidota</taxon>
        <taxon>Flavobacteriia</taxon>
        <taxon>Flavobacteriales</taxon>
        <taxon>Flavobacteriaceae</taxon>
        <taxon>Mesonia</taxon>
    </lineage>
</organism>
<keyword evidence="3" id="KW-1185">Reference proteome</keyword>
<dbReference type="AlphaFoldDB" id="A0A1M6FI34"/>
<dbReference type="SUPFAM" id="SSF55816">
    <property type="entry name" value="5'-nucleotidase (syn. UDP-sugar hydrolase), C-terminal domain"/>
    <property type="match status" value="1"/>
</dbReference>
<gene>
    <name evidence="2" type="ORF">SAMN04488096_106157</name>
</gene>
<proteinExistence type="predicted"/>
<dbReference type="RefSeq" id="WP_073151448.1">
    <property type="nucleotide sequence ID" value="NZ_FQYY01000006.1"/>
</dbReference>
<dbReference type="Proteomes" id="UP000184225">
    <property type="component" value="Unassembled WGS sequence"/>
</dbReference>
<dbReference type="PROSITE" id="PS51257">
    <property type="entry name" value="PROKAR_LIPOPROTEIN"/>
    <property type="match status" value="1"/>
</dbReference>
<dbReference type="InterPro" id="IPR036907">
    <property type="entry name" value="5'-Nucleotdase_C_sf"/>
</dbReference>
<dbReference type="Pfam" id="PF02872">
    <property type="entry name" value="5_nucleotid_C"/>
    <property type="match status" value="1"/>
</dbReference>
<name>A0A1M6FI34_9FLAO</name>
<evidence type="ECO:0000313" key="3">
    <source>
        <dbReference type="Proteomes" id="UP000184225"/>
    </source>
</evidence>
<sequence>MKLFLKASCIFAVSIFYSCKDQALAVAKIEGEEIQVTDTISSNAELDQFIAPYAEHINKEMSTTLAYAPKSLSKSDAKYNTAIGNMEADAVMEMLTPIFVSRMNDSLDVVLLNYGGIRASINKGDVTTKTAYNIMPFENEAVVVKLSGKTMQELFQYLAKNQTAHPLAGAQLILNADGSIQKSLIQKKPIDTNLTYYVATNDYLQLGGDHMDFLAKTDTVINMNYKLRNLFIDYFKKKDTIAPVRDQRFIKLEK</sequence>
<feature type="domain" description="5'-Nucleotidase C-terminal" evidence="1">
    <location>
        <begin position="76"/>
        <end position="215"/>
    </location>
</feature>
<dbReference type="PANTHER" id="PTHR11575:SF24">
    <property type="entry name" value="5'-NUCLEOTIDASE"/>
    <property type="match status" value="1"/>
</dbReference>
<dbReference type="OrthoDB" id="4762412at2"/>